<keyword evidence="10" id="KW-0539">Nucleus</keyword>
<keyword evidence="13" id="KW-1185">Reference proteome</keyword>
<dbReference type="OrthoDB" id="27911at2759"/>
<keyword evidence="7 11" id="KW-0853">WD repeat</keyword>
<comment type="subcellular location">
    <subcellularLocation>
        <location evidence="2">Cytoplasm</location>
    </subcellularLocation>
    <subcellularLocation>
        <location evidence="1">Nucleus</location>
    </subcellularLocation>
</comment>
<evidence type="ECO:0000256" key="6">
    <source>
        <dbReference type="ARBA" id="ARBA00022490"/>
    </source>
</evidence>
<feature type="repeat" description="WD" evidence="11">
    <location>
        <begin position="406"/>
        <end position="437"/>
    </location>
</feature>
<comment type="similarity">
    <text evidence="4">Belongs to the WD repeat ELP2 family.</text>
</comment>
<dbReference type="InterPro" id="IPR020472">
    <property type="entry name" value="WD40_PAC1"/>
</dbReference>
<evidence type="ECO:0000256" key="11">
    <source>
        <dbReference type="PROSITE-ProRule" id="PRU00221"/>
    </source>
</evidence>
<keyword evidence="9" id="KW-0677">Repeat</keyword>
<dbReference type="Proteomes" id="UP000825935">
    <property type="component" value="Chromosome 8"/>
</dbReference>
<dbReference type="InterPro" id="IPR015943">
    <property type="entry name" value="WD40/YVTN_repeat-like_dom_sf"/>
</dbReference>
<dbReference type="GO" id="GO:0002098">
    <property type="term" value="P:tRNA wobble uridine modification"/>
    <property type="evidence" value="ECO:0007669"/>
    <property type="project" value="InterPro"/>
</dbReference>
<evidence type="ECO:0000256" key="7">
    <source>
        <dbReference type="ARBA" id="ARBA00022574"/>
    </source>
</evidence>
<evidence type="ECO:0000313" key="12">
    <source>
        <dbReference type="EMBL" id="KAH7431517.1"/>
    </source>
</evidence>
<dbReference type="EMBL" id="CM035413">
    <property type="protein sequence ID" value="KAH7431517.1"/>
    <property type="molecule type" value="Genomic_DNA"/>
</dbReference>
<comment type="caution">
    <text evidence="12">The sequence shown here is derived from an EMBL/GenBank/DDBJ whole genome shotgun (WGS) entry which is preliminary data.</text>
</comment>
<evidence type="ECO:0000313" key="13">
    <source>
        <dbReference type="Proteomes" id="UP000825935"/>
    </source>
</evidence>
<dbReference type="GO" id="GO:0005737">
    <property type="term" value="C:cytoplasm"/>
    <property type="evidence" value="ECO:0007669"/>
    <property type="project" value="UniProtKB-SubCell"/>
</dbReference>
<accession>A0A8T2U6S4</accession>
<evidence type="ECO:0000256" key="1">
    <source>
        <dbReference type="ARBA" id="ARBA00004123"/>
    </source>
</evidence>
<organism evidence="12 13">
    <name type="scientific">Ceratopteris richardii</name>
    <name type="common">Triangle waterfern</name>
    <dbReference type="NCBI Taxonomy" id="49495"/>
    <lineage>
        <taxon>Eukaryota</taxon>
        <taxon>Viridiplantae</taxon>
        <taxon>Streptophyta</taxon>
        <taxon>Embryophyta</taxon>
        <taxon>Tracheophyta</taxon>
        <taxon>Polypodiopsida</taxon>
        <taxon>Polypodiidae</taxon>
        <taxon>Polypodiales</taxon>
        <taxon>Pteridineae</taxon>
        <taxon>Pteridaceae</taxon>
        <taxon>Parkerioideae</taxon>
        <taxon>Ceratopteris</taxon>
    </lineage>
</organism>
<keyword evidence="8" id="KW-0819">tRNA processing</keyword>
<dbReference type="SMART" id="SM00320">
    <property type="entry name" value="WD40"/>
    <property type="match status" value="11"/>
</dbReference>
<evidence type="ECO:0000256" key="5">
    <source>
        <dbReference type="ARBA" id="ARBA00020267"/>
    </source>
</evidence>
<dbReference type="PANTHER" id="PTHR44111">
    <property type="entry name" value="ELONGATOR COMPLEX PROTEIN 2"/>
    <property type="match status" value="1"/>
</dbReference>
<feature type="repeat" description="WD" evidence="11">
    <location>
        <begin position="690"/>
        <end position="731"/>
    </location>
</feature>
<dbReference type="InterPro" id="IPR001680">
    <property type="entry name" value="WD40_rpt"/>
</dbReference>
<dbReference type="AlphaFoldDB" id="A0A8T2U6S4"/>
<protein>
    <recommendedName>
        <fullName evidence="5">Elongator complex protein 2</fullName>
    </recommendedName>
</protein>
<dbReference type="PANTHER" id="PTHR44111:SF1">
    <property type="entry name" value="ELONGATOR COMPLEX PROTEIN 2"/>
    <property type="match status" value="1"/>
</dbReference>
<evidence type="ECO:0000256" key="10">
    <source>
        <dbReference type="ARBA" id="ARBA00023242"/>
    </source>
</evidence>
<evidence type="ECO:0000256" key="3">
    <source>
        <dbReference type="ARBA" id="ARBA00005043"/>
    </source>
</evidence>
<dbReference type="PROSITE" id="PS50294">
    <property type="entry name" value="WD_REPEATS_REGION"/>
    <property type="match status" value="2"/>
</dbReference>
<dbReference type="SUPFAM" id="SSF50978">
    <property type="entry name" value="WD40 repeat-like"/>
    <property type="match status" value="2"/>
</dbReference>
<dbReference type="FunFam" id="2.130.10.10:FF:000400">
    <property type="entry name" value="Elongator acetyltransferase complex subunit 2"/>
    <property type="match status" value="1"/>
</dbReference>
<dbReference type="PRINTS" id="PR00320">
    <property type="entry name" value="GPROTEINBRPT"/>
</dbReference>
<dbReference type="GO" id="GO:0005634">
    <property type="term" value="C:nucleus"/>
    <property type="evidence" value="ECO:0007669"/>
    <property type="project" value="UniProtKB-SubCell"/>
</dbReference>
<comment type="pathway">
    <text evidence="3">tRNA modification; 5-methoxycarbonylmethyl-2-thiouridine-tRNA biosynthesis.</text>
</comment>
<dbReference type="Pfam" id="PF00400">
    <property type="entry name" value="WD40"/>
    <property type="match status" value="7"/>
</dbReference>
<gene>
    <name evidence="12" type="ORF">KP509_08G053100</name>
</gene>
<evidence type="ECO:0000256" key="8">
    <source>
        <dbReference type="ARBA" id="ARBA00022694"/>
    </source>
</evidence>
<dbReference type="InterPro" id="IPR036322">
    <property type="entry name" value="WD40_repeat_dom_sf"/>
</dbReference>
<dbReference type="GO" id="GO:0033588">
    <property type="term" value="C:elongator holoenzyme complex"/>
    <property type="evidence" value="ECO:0007669"/>
    <property type="project" value="InterPro"/>
</dbReference>
<evidence type="ECO:0000256" key="4">
    <source>
        <dbReference type="ARBA" id="ARBA00005881"/>
    </source>
</evidence>
<proteinExistence type="inferred from homology"/>
<dbReference type="Gene3D" id="2.130.10.10">
    <property type="entry name" value="YVTN repeat-like/Quinoprotein amine dehydrogenase"/>
    <property type="match status" value="6"/>
</dbReference>
<evidence type="ECO:0000256" key="9">
    <source>
        <dbReference type="ARBA" id="ARBA00022737"/>
    </source>
</evidence>
<evidence type="ECO:0000256" key="2">
    <source>
        <dbReference type="ARBA" id="ARBA00004496"/>
    </source>
</evidence>
<feature type="repeat" description="WD" evidence="11">
    <location>
        <begin position="215"/>
        <end position="256"/>
    </location>
</feature>
<dbReference type="InterPro" id="IPR037289">
    <property type="entry name" value="Elp2"/>
</dbReference>
<dbReference type="PROSITE" id="PS50082">
    <property type="entry name" value="WD_REPEATS_2"/>
    <property type="match status" value="3"/>
</dbReference>
<reference evidence="12" key="1">
    <citation type="submission" date="2021-08" db="EMBL/GenBank/DDBJ databases">
        <title>WGS assembly of Ceratopteris richardii.</title>
        <authorList>
            <person name="Marchant D.B."/>
            <person name="Chen G."/>
            <person name="Jenkins J."/>
            <person name="Shu S."/>
            <person name="Leebens-Mack J."/>
            <person name="Grimwood J."/>
            <person name="Schmutz J."/>
            <person name="Soltis P."/>
            <person name="Soltis D."/>
            <person name="Chen Z.-H."/>
        </authorList>
    </citation>
    <scope>NUCLEOTIDE SEQUENCE</scope>
    <source>
        <strain evidence="12">Whitten #5841</strain>
        <tissue evidence="12">Leaf</tissue>
    </source>
</reference>
<name>A0A8T2U6S4_CERRI</name>
<sequence length="856" mass="93995">MGEAEVQTTFISCGCNRSVNAAAWGPSNLVAFAAHNVVAVISPQTAQITWTLSGHKDLVTCVEWLPKHEVCHGDIYKGHEHGLLSGSADGTIMLWAYHIIEKKWRNVQQVQNSHSKGVTCIAGLMLSQSEALCASCSSDCTVLIWSTSMPSEVGGEFKLSSMQRIVTGSRSVVAVSLAPVPGSSDGILLAMGGLDNTIRLHCRMQDGQFAPACILKGHQDWIRALDFSCSVPDDNSGQIVYLASAGQDRTIRIWKIGKKDSRILDSQGQVPSIKMYIEGPIFKAGPIIYQASMESLLTGHDDWVYSVKWQPPSLKSGIEDAEILQKLSILSASMDRTMMIWCPDPSTGLWLNEVAVGELGHTALGFYGGLWSPTGDSILAHAFGGSFHLWKDVGVQAPEWQPQLVPSGHSGSVTDIAWAKNGQFLLSTSHDQTSRLYAAWNRSREDKTDKTQAWHEIARPQVHGHDLHCVAVIKGPGNHRYISGAEEKVARVFEAPASFLRTLEKVNGCTDYNDKDSIQPEDVKILGANMSALGLSQKPIYVTGTQASKTLDGNAENMDSLPDALPTVLTKPPLEEHLGWNTLWPESHKLYGHGNELFSMCCDHKGHLLATACKAQTSNVAEIWLWDVHSWRALQQLHSHSLTVTQMEFSHNDKFLLSVSRDRHFSLFHAAANGLSEPDDQFTYKLIARVEAHKRIIWSCSWSPCDKFFATASRDKLVKIWGIHEEDSGYAAKQMGILPMFRSSVTAVAWAPCMVGDSYLLGLGLENGLIELWKIKPLLLKTIDGSAAAAHRNGLVGFECTKFHQFEASICHVASVNRLAWRISGSSKTELALSDHMQLASCAADHAVRIFSIKCR</sequence>
<keyword evidence="6" id="KW-0963">Cytoplasm</keyword>
<dbReference type="OMA" id="ENFRHIS"/>